<dbReference type="GeneID" id="136816795"/>
<dbReference type="Proteomes" id="UP000594262">
    <property type="component" value="Unplaced"/>
</dbReference>
<accession>A0A7M5VGI2</accession>
<proteinExistence type="inferred from homology"/>
<feature type="transmembrane region" description="Helical" evidence="7">
    <location>
        <begin position="240"/>
        <end position="267"/>
    </location>
</feature>
<comment type="subcellular location">
    <subcellularLocation>
        <location evidence="1">Membrane</location>
    </subcellularLocation>
</comment>
<keyword evidence="4 7" id="KW-0472">Membrane</keyword>
<feature type="domain" description="G-protein coupled receptors family 1 profile" evidence="8">
    <location>
        <begin position="38"/>
        <end position="302"/>
    </location>
</feature>
<evidence type="ECO:0000256" key="2">
    <source>
        <dbReference type="ARBA" id="ARBA00022692"/>
    </source>
</evidence>
<evidence type="ECO:0000313" key="10">
    <source>
        <dbReference type="Proteomes" id="UP000594262"/>
    </source>
</evidence>
<dbReference type="GO" id="GO:0004930">
    <property type="term" value="F:G protein-coupled receptor activity"/>
    <property type="evidence" value="ECO:0007669"/>
    <property type="project" value="UniProtKB-KW"/>
</dbReference>
<evidence type="ECO:0000256" key="4">
    <source>
        <dbReference type="ARBA" id="ARBA00023136"/>
    </source>
</evidence>
<comment type="similarity">
    <text evidence="5">Belongs to the G-protein coupled receptor 1 family.</text>
</comment>
<sequence length="394" mass="45440">MYMFKQIPESDIPDGNTGLHVVMSAYIGITLCCLGFLGNLISILVWKRINRQRHDSSKSAGMFLIALAFVDTGLLIFFTATEGFQNISTDAQNSYVYVWFFCYIGFPVYFFFILASVWLVVSITYNRFIAVVLPHRAASMNTVRKSYIIIFTTIILAFLTNIPHFFNYRPVRNVQNTWNIVETEYGKSFSAVMYDFWGHCIVLVLVPWILIFVLNLLIIRKLYQRRPVRTKGKSSKEHQTTVILLTISFSFLLCLMWQCLVQCFYMLQFKSDDKDAWYHISTAYAPARVALVLNSSINFILYCLSGQMFRKEMYTMFAEWFRCDNYRQFLDSSTTISRTNTVSRSGYSTSSAADLKSTSHGGVEDSTKEYRDEEAINSGDDERHSPTKGENYTV</sequence>
<dbReference type="InterPro" id="IPR000276">
    <property type="entry name" value="GPCR_Rhodpsn"/>
</dbReference>
<keyword evidence="2 5" id="KW-0812">Transmembrane</keyword>
<feature type="region of interest" description="Disordered" evidence="6">
    <location>
        <begin position="340"/>
        <end position="394"/>
    </location>
</feature>
<evidence type="ECO:0000259" key="8">
    <source>
        <dbReference type="PROSITE" id="PS50262"/>
    </source>
</evidence>
<feature type="transmembrane region" description="Helical" evidence="7">
    <location>
        <begin position="58"/>
        <end position="78"/>
    </location>
</feature>
<evidence type="ECO:0000256" key="7">
    <source>
        <dbReference type="SAM" id="Phobius"/>
    </source>
</evidence>
<dbReference type="InterPro" id="IPR052954">
    <property type="entry name" value="GPCR-Ligand_Int"/>
</dbReference>
<dbReference type="RefSeq" id="XP_066929223.1">
    <property type="nucleotide sequence ID" value="XM_067073122.1"/>
</dbReference>
<keyword evidence="5" id="KW-0297">G-protein coupled receptor</keyword>
<evidence type="ECO:0000256" key="6">
    <source>
        <dbReference type="SAM" id="MobiDB-lite"/>
    </source>
</evidence>
<keyword evidence="5" id="KW-0675">Receptor</keyword>
<dbReference type="PANTHER" id="PTHR46641">
    <property type="entry name" value="FMRFAMIDE RECEPTOR-RELATED"/>
    <property type="match status" value="1"/>
</dbReference>
<keyword evidence="10" id="KW-1185">Reference proteome</keyword>
<dbReference type="Pfam" id="PF00001">
    <property type="entry name" value="7tm_1"/>
    <property type="match status" value="1"/>
</dbReference>
<dbReference type="PANTHER" id="PTHR46641:SF2">
    <property type="entry name" value="FMRFAMIDE RECEPTOR"/>
    <property type="match status" value="1"/>
</dbReference>
<feature type="transmembrane region" description="Helical" evidence="7">
    <location>
        <begin position="287"/>
        <end position="304"/>
    </location>
</feature>
<dbReference type="CDD" id="cd14978">
    <property type="entry name" value="7tmA_FMRFamide_R-like"/>
    <property type="match status" value="1"/>
</dbReference>
<protein>
    <recommendedName>
        <fullName evidence="8">G-protein coupled receptors family 1 profile domain-containing protein</fullName>
    </recommendedName>
</protein>
<feature type="transmembrane region" description="Helical" evidence="7">
    <location>
        <begin position="98"/>
        <end position="125"/>
    </location>
</feature>
<feature type="compositionally biased region" description="Polar residues" evidence="6">
    <location>
        <begin position="340"/>
        <end position="360"/>
    </location>
</feature>
<dbReference type="PROSITE" id="PS00237">
    <property type="entry name" value="G_PROTEIN_RECEP_F1_1"/>
    <property type="match status" value="1"/>
</dbReference>
<evidence type="ECO:0000256" key="3">
    <source>
        <dbReference type="ARBA" id="ARBA00022989"/>
    </source>
</evidence>
<dbReference type="PRINTS" id="PR00237">
    <property type="entry name" value="GPCRRHODOPSN"/>
</dbReference>
<dbReference type="SUPFAM" id="SSF81321">
    <property type="entry name" value="Family A G protein-coupled receptor-like"/>
    <property type="match status" value="1"/>
</dbReference>
<dbReference type="EnsemblMetazoa" id="CLYHEMT011743.3">
    <property type="protein sequence ID" value="CLYHEMP011743.3"/>
    <property type="gene ID" value="CLYHEMG011743"/>
</dbReference>
<evidence type="ECO:0000313" key="9">
    <source>
        <dbReference type="EnsemblMetazoa" id="CLYHEMP011743.3"/>
    </source>
</evidence>
<dbReference type="InterPro" id="IPR017452">
    <property type="entry name" value="GPCR_Rhodpsn_7TM"/>
</dbReference>
<evidence type="ECO:0000256" key="1">
    <source>
        <dbReference type="ARBA" id="ARBA00004370"/>
    </source>
</evidence>
<name>A0A7M5VGI2_9CNID</name>
<keyword evidence="3 7" id="KW-1133">Transmembrane helix</keyword>
<dbReference type="OrthoDB" id="10011262at2759"/>
<feature type="compositionally biased region" description="Basic and acidic residues" evidence="6">
    <location>
        <begin position="362"/>
        <end position="387"/>
    </location>
</feature>
<keyword evidence="5" id="KW-0807">Transducer</keyword>
<evidence type="ECO:0000256" key="5">
    <source>
        <dbReference type="RuleBase" id="RU000688"/>
    </source>
</evidence>
<organism evidence="9 10">
    <name type="scientific">Clytia hemisphaerica</name>
    <dbReference type="NCBI Taxonomy" id="252671"/>
    <lineage>
        <taxon>Eukaryota</taxon>
        <taxon>Metazoa</taxon>
        <taxon>Cnidaria</taxon>
        <taxon>Hydrozoa</taxon>
        <taxon>Hydroidolina</taxon>
        <taxon>Leptothecata</taxon>
        <taxon>Obeliida</taxon>
        <taxon>Clytiidae</taxon>
        <taxon>Clytia</taxon>
    </lineage>
</organism>
<dbReference type="GO" id="GO:0016020">
    <property type="term" value="C:membrane"/>
    <property type="evidence" value="ECO:0007669"/>
    <property type="project" value="UniProtKB-SubCell"/>
</dbReference>
<dbReference type="PROSITE" id="PS50262">
    <property type="entry name" value="G_PROTEIN_RECEP_F1_2"/>
    <property type="match status" value="1"/>
</dbReference>
<feature type="transmembrane region" description="Helical" evidence="7">
    <location>
        <begin position="146"/>
        <end position="166"/>
    </location>
</feature>
<reference evidence="9" key="1">
    <citation type="submission" date="2021-01" db="UniProtKB">
        <authorList>
            <consortium name="EnsemblMetazoa"/>
        </authorList>
    </citation>
    <scope>IDENTIFICATION</scope>
</reference>
<dbReference type="Gene3D" id="1.20.1070.10">
    <property type="entry name" value="Rhodopsin 7-helix transmembrane proteins"/>
    <property type="match status" value="1"/>
</dbReference>
<dbReference type="AlphaFoldDB" id="A0A7M5VGI2"/>
<feature type="transmembrane region" description="Helical" evidence="7">
    <location>
        <begin position="20"/>
        <end position="46"/>
    </location>
</feature>
<feature type="transmembrane region" description="Helical" evidence="7">
    <location>
        <begin position="196"/>
        <end position="219"/>
    </location>
</feature>